<dbReference type="PANTHER" id="PTHR11592">
    <property type="entry name" value="GLUTATHIONE PEROXIDASE"/>
    <property type="match status" value="1"/>
</dbReference>
<dbReference type="PRINTS" id="PR01011">
    <property type="entry name" value="GLUTPROXDASE"/>
</dbReference>
<feature type="active site" evidence="4">
    <location>
        <position position="43"/>
    </location>
</feature>
<dbReference type="BioCyc" id="FSP469605-HMP:GTSP-1762-MONOMER"/>
<dbReference type="Gene3D" id="3.40.30.10">
    <property type="entry name" value="Glutaredoxin"/>
    <property type="match status" value="1"/>
</dbReference>
<dbReference type="PANTHER" id="PTHR11592:SF78">
    <property type="entry name" value="GLUTATHIONE PEROXIDASE"/>
    <property type="match status" value="1"/>
</dbReference>
<comment type="similarity">
    <text evidence="1 5">Belongs to the glutathione peroxidase family.</text>
</comment>
<dbReference type="AlphaFoldDB" id="E5BI98"/>
<gene>
    <name evidence="6" type="ORF">FSBG_01718</name>
</gene>
<evidence type="ECO:0000256" key="5">
    <source>
        <dbReference type="RuleBase" id="RU000499"/>
    </source>
</evidence>
<evidence type="ECO:0000313" key="7">
    <source>
        <dbReference type="Proteomes" id="UP000002975"/>
    </source>
</evidence>
<keyword evidence="3 5" id="KW-0560">Oxidoreductase</keyword>
<reference evidence="6 7" key="1">
    <citation type="submission" date="2009-02" db="EMBL/GenBank/DDBJ databases">
        <title>The Genome Sequence of Fusobacterium sp. 3_1_5R.</title>
        <authorList>
            <consortium name="The Broad Institute Genome Sequencing Platform"/>
            <person name="Ward D."/>
            <person name="Young S.K."/>
            <person name="Kodira C.D."/>
            <person name="Zeng Q."/>
            <person name="Koehrsen M."/>
            <person name="Alvarado L."/>
            <person name="Berlin A."/>
            <person name="Borenstein D."/>
            <person name="Chen Z."/>
            <person name="Engels R."/>
            <person name="Freedman E."/>
            <person name="Gellesch M."/>
            <person name="Goldberg J."/>
            <person name="Griggs A."/>
            <person name="Gujja S."/>
            <person name="Heiman D."/>
            <person name="Hepburn T."/>
            <person name="Howarth C."/>
            <person name="Jen D."/>
            <person name="Larson L."/>
            <person name="Lewis B."/>
            <person name="Mehta T."/>
            <person name="Park D."/>
            <person name="Pearson M."/>
            <person name="Roberts A."/>
            <person name="Saif S."/>
            <person name="Shea T."/>
            <person name="Shenoy N."/>
            <person name="Sisk P."/>
            <person name="Stolte C."/>
            <person name="Sykes S."/>
            <person name="Walk T."/>
            <person name="White J."/>
            <person name="Yandava C."/>
            <person name="Allen-Vercoe E."/>
            <person name="Strauss J."/>
            <person name="Ambrose C."/>
            <person name="Lander E."/>
            <person name="Nusbaum C."/>
            <person name="Galagan J."/>
            <person name="Birren B."/>
        </authorList>
    </citation>
    <scope>NUCLEOTIDE SEQUENCE [LARGE SCALE GENOMIC DNA]</scope>
    <source>
        <strain evidence="6 7">3_1_5R</strain>
    </source>
</reference>
<protein>
    <recommendedName>
        <fullName evidence="5">Glutathione peroxidase</fullName>
    </recommendedName>
</protein>
<proteinExistence type="inferred from homology"/>
<evidence type="ECO:0000256" key="2">
    <source>
        <dbReference type="ARBA" id="ARBA00022559"/>
    </source>
</evidence>
<organism evidence="6 7">
    <name type="scientific">Fusobacterium gonidiaformans 3-1-5R</name>
    <dbReference type="NCBI Taxonomy" id="469605"/>
    <lineage>
        <taxon>Bacteria</taxon>
        <taxon>Fusobacteriati</taxon>
        <taxon>Fusobacteriota</taxon>
        <taxon>Fusobacteriia</taxon>
        <taxon>Fusobacteriales</taxon>
        <taxon>Fusobacteriaceae</taxon>
        <taxon>Fusobacterium</taxon>
    </lineage>
</organism>
<dbReference type="InterPro" id="IPR029759">
    <property type="entry name" value="GPX_AS"/>
</dbReference>
<dbReference type="PIRSF" id="PIRSF000303">
    <property type="entry name" value="Glutathion_perox"/>
    <property type="match status" value="1"/>
</dbReference>
<evidence type="ECO:0000256" key="1">
    <source>
        <dbReference type="ARBA" id="ARBA00006926"/>
    </source>
</evidence>
<dbReference type="EMBL" id="GG657974">
    <property type="protein sequence ID" value="EFS22221.1"/>
    <property type="molecule type" value="Genomic_DNA"/>
</dbReference>
<dbReference type="Proteomes" id="UP000002975">
    <property type="component" value="Unassembled WGS sequence"/>
</dbReference>
<sequence length="189" mass="21663">MIIRRGYNMNIYEFNVKNIKGEDISLQDYQGKVLLIVNTATACGFTPQYNDLENLYKKYQEKGLIILGFPCNQFGQQAPGTDYEISDFCSLNFGVSFPQFSKIDVNGETAHPLFQYLQSEKSFAGFDAEHKLTPILEDILSKEDPNFTEKSSIKWNFTKFLVDRNGKVLQRFEPTTDISKIDEIIKSVL</sequence>
<dbReference type="SUPFAM" id="SSF52833">
    <property type="entry name" value="Thioredoxin-like"/>
    <property type="match status" value="1"/>
</dbReference>
<accession>E5BI98</accession>
<name>E5BI98_9FUSO</name>
<evidence type="ECO:0000256" key="3">
    <source>
        <dbReference type="ARBA" id="ARBA00023002"/>
    </source>
</evidence>
<dbReference type="InterPro" id="IPR029760">
    <property type="entry name" value="GPX_CS"/>
</dbReference>
<dbReference type="GO" id="GO:0034599">
    <property type="term" value="P:cellular response to oxidative stress"/>
    <property type="evidence" value="ECO:0007669"/>
    <property type="project" value="TreeGrafter"/>
</dbReference>
<dbReference type="PROSITE" id="PS51355">
    <property type="entry name" value="GLUTATHIONE_PEROXID_3"/>
    <property type="match status" value="1"/>
</dbReference>
<dbReference type="InterPro" id="IPR036249">
    <property type="entry name" value="Thioredoxin-like_sf"/>
</dbReference>
<dbReference type="GO" id="GO:0004601">
    <property type="term" value="F:peroxidase activity"/>
    <property type="evidence" value="ECO:0007669"/>
    <property type="project" value="UniProtKB-KW"/>
</dbReference>
<keyword evidence="2 5" id="KW-0575">Peroxidase</keyword>
<dbReference type="InterPro" id="IPR000889">
    <property type="entry name" value="Glutathione_peroxidase"/>
</dbReference>
<dbReference type="PROSITE" id="PS00763">
    <property type="entry name" value="GLUTATHIONE_PEROXID_2"/>
    <property type="match status" value="1"/>
</dbReference>
<evidence type="ECO:0000256" key="4">
    <source>
        <dbReference type="PIRSR" id="PIRSR000303-1"/>
    </source>
</evidence>
<dbReference type="CDD" id="cd00340">
    <property type="entry name" value="GSH_Peroxidase"/>
    <property type="match status" value="1"/>
</dbReference>
<dbReference type="FunFam" id="3.40.30.10:FF:000010">
    <property type="entry name" value="Glutathione peroxidase"/>
    <property type="match status" value="1"/>
</dbReference>
<dbReference type="PROSITE" id="PS00460">
    <property type="entry name" value="GLUTATHIONE_PEROXID_1"/>
    <property type="match status" value="1"/>
</dbReference>
<keyword evidence="7" id="KW-1185">Reference proteome</keyword>
<dbReference type="Pfam" id="PF00255">
    <property type="entry name" value="GSHPx"/>
    <property type="match status" value="1"/>
</dbReference>
<evidence type="ECO:0000313" key="6">
    <source>
        <dbReference type="EMBL" id="EFS22221.1"/>
    </source>
</evidence>
<dbReference type="HOGENOM" id="CLU_029507_2_2_0"/>